<dbReference type="NCBIfam" id="NF033520">
    <property type="entry name" value="transpos_IS982"/>
    <property type="match status" value="1"/>
</dbReference>
<protein>
    <recommendedName>
        <fullName evidence="1">Transposase DDE domain-containing protein</fullName>
    </recommendedName>
</protein>
<proteinExistence type="predicted"/>
<evidence type="ECO:0000259" key="1">
    <source>
        <dbReference type="Pfam" id="PF13612"/>
    </source>
</evidence>
<name>A0A6J4JCA1_9CHLR</name>
<accession>A0A6J4JCA1</accession>
<evidence type="ECO:0000313" key="2">
    <source>
        <dbReference type="EMBL" id="CAA9276353.1"/>
    </source>
</evidence>
<gene>
    <name evidence="2" type="ORF">AVDCRST_MAG93-2912</name>
</gene>
<sequence>MPEKMITLYCFFDELLRAIGHKDDVQAKLSTAQVRTIAAVAAEFFTGNQQAALDFLISHGYIAPFSKSRFNPRLHALPETLWQMALYVPAQVHQKTNPEHVHVVDTFPVPVCRNIRIKRCPIYRGKDFHGYCASKREYFYGLKVCLIVTESGEPVEMLLVPGSTTDIAALRSMDLNLPENSTLFGDTGFLDIAFETALREEAGLDLVVPRRKDMRQQLDGCLEYVCRYSGKRVETSFSQLCERLARSIPAVTPRGFELKVFLTVLAFSIIG</sequence>
<dbReference type="AlphaFoldDB" id="A0A6J4JCA1"/>
<feature type="domain" description="Transposase DDE" evidence="1">
    <location>
        <begin position="97"/>
        <end position="238"/>
    </location>
</feature>
<dbReference type="EMBL" id="CADCTR010000997">
    <property type="protein sequence ID" value="CAA9276353.1"/>
    <property type="molecule type" value="Genomic_DNA"/>
</dbReference>
<dbReference type="Pfam" id="PF13612">
    <property type="entry name" value="DDE_Tnp_1_3"/>
    <property type="match status" value="1"/>
</dbReference>
<organism evidence="2">
    <name type="scientific">uncultured Chloroflexia bacterium</name>
    <dbReference type="NCBI Taxonomy" id="1672391"/>
    <lineage>
        <taxon>Bacteria</taxon>
        <taxon>Bacillati</taxon>
        <taxon>Chloroflexota</taxon>
        <taxon>Chloroflexia</taxon>
        <taxon>environmental samples</taxon>
    </lineage>
</organism>
<dbReference type="InterPro" id="IPR025668">
    <property type="entry name" value="Tnp_DDE_dom"/>
</dbReference>
<reference evidence="2" key="1">
    <citation type="submission" date="2020-02" db="EMBL/GenBank/DDBJ databases">
        <authorList>
            <person name="Meier V. D."/>
        </authorList>
    </citation>
    <scope>NUCLEOTIDE SEQUENCE</scope>
    <source>
        <strain evidence="2">AVDCRST_MAG93</strain>
    </source>
</reference>